<evidence type="ECO:0000313" key="1">
    <source>
        <dbReference type="EMBL" id="KAJ6259479.1"/>
    </source>
</evidence>
<accession>A0AAD6NIE6</accession>
<organism evidence="1 2">
    <name type="scientific">Drechslerella dactyloides</name>
    <name type="common">Nematode-trapping fungus</name>
    <name type="synonym">Arthrobotrys dactyloides</name>
    <dbReference type="NCBI Taxonomy" id="74499"/>
    <lineage>
        <taxon>Eukaryota</taxon>
        <taxon>Fungi</taxon>
        <taxon>Dikarya</taxon>
        <taxon>Ascomycota</taxon>
        <taxon>Pezizomycotina</taxon>
        <taxon>Orbiliomycetes</taxon>
        <taxon>Orbiliales</taxon>
        <taxon>Orbiliaceae</taxon>
        <taxon>Drechslerella</taxon>
    </lineage>
</organism>
<evidence type="ECO:0000313" key="2">
    <source>
        <dbReference type="Proteomes" id="UP001221413"/>
    </source>
</evidence>
<sequence length="178" mass="19590">MVHFSIHQLTASLSPKNVRSGLRLRKRKTSNASSTASDMICSPSVVSIASSTIYRRHSIESITSTSTAASSAILDTCNDLGLTSPYHTPAHIILKAPKKQQDAQFHPPQRIMTSSSMASSLNGGSMQIDLCGFHHSFVDAEEESFSPELAILEPRPDAHRYCGFEETLEQRPMMPFRL</sequence>
<dbReference type="Proteomes" id="UP001221413">
    <property type="component" value="Unassembled WGS sequence"/>
</dbReference>
<reference evidence="1" key="1">
    <citation type="submission" date="2023-01" db="EMBL/GenBank/DDBJ databases">
        <title>The chitinases involved in constricting ring structure development in the nematode-trapping fungus Drechslerella dactyloides.</title>
        <authorList>
            <person name="Wang R."/>
            <person name="Zhang L."/>
            <person name="Tang P."/>
            <person name="Li S."/>
            <person name="Liang L."/>
        </authorList>
    </citation>
    <scope>NUCLEOTIDE SEQUENCE</scope>
    <source>
        <strain evidence="1">YMF1.00031</strain>
    </source>
</reference>
<gene>
    <name evidence="1" type="ORF">Dda_5116</name>
</gene>
<dbReference type="EMBL" id="JAQGDS010000006">
    <property type="protein sequence ID" value="KAJ6259479.1"/>
    <property type="molecule type" value="Genomic_DNA"/>
</dbReference>
<keyword evidence="2" id="KW-1185">Reference proteome</keyword>
<protein>
    <submittedName>
        <fullName evidence="1">Uncharacterized protein</fullName>
    </submittedName>
</protein>
<comment type="caution">
    <text evidence="1">The sequence shown here is derived from an EMBL/GenBank/DDBJ whole genome shotgun (WGS) entry which is preliminary data.</text>
</comment>
<name>A0AAD6NIE6_DREDA</name>
<dbReference type="AlphaFoldDB" id="A0AAD6NIE6"/>
<proteinExistence type="predicted"/>